<evidence type="ECO:0000256" key="1">
    <source>
        <dbReference type="ARBA" id="ARBA00023125"/>
    </source>
</evidence>
<dbReference type="GO" id="GO:0005634">
    <property type="term" value="C:nucleus"/>
    <property type="evidence" value="ECO:0007669"/>
    <property type="project" value="TreeGrafter"/>
</dbReference>
<dbReference type="Pfam" id="PF04218">
    <property type="entry name" value="CENP-B_N"/>
    <property type="match status" value="1"/>
</dbReference>
<organism evidence="4 5">
    <name type="scientific">Eptatretus burgeri</name>
    <name type="common">Inshore hagfish</name>
    <dbReference type="NCBI Taxonomy" id="7764"/>
    <lineage>
        <taxon>Eukaryota</taxon>
        <taxon>Metazoa</taxon>
        <taxon>Chordata</taxon>
        <taxon>Craniata</taxon>
        <taxon>Vertebrata</taxon>
        <taxon>Cyclostomata</taxon>
        <taxon>Myxini</taxon>
        <taxon>Myxiniformes</taxon>
        <taxon>Myxinidae</taxon>
        <taxon>Eptatretinae</taxon>
        <taxon>Eptatretus</taxon>
    </lineage>
</organism>
<accession>A0A8C4QK27</accession>
<keyword evidence="2" id="KW-0539">Nucleus</keyword>
<dbReference type="Pfam" id="PF03221">
    <property type="entry name" value="HTH_Tnp_Tc5"/>
    <property type="match status" value="1"/>
</dbReference>
<evidence type="ECO:0000259" key="3">
    <source>
        <dbReference type="PROSITE" id="PS51253"/>
    </source>
</evidence>
<dbReference type="PANTHER" id="PTHR19303">
    <property type="entry name" value="TRANSPOSON"/>
    <property type="match status" value="1"/>
</dbReference>
<evidence type="ECO:0000313" key="5">
    <source>
        <dbReference type="Proteomes" id="UP000694388"/>
    </source>
</evidence>
<reference evidence="4" key="2">
    <citation type="submission" date="2025-09" db="UniProtKB">
        <authorList>
            <consortium name="Ensembl"/>
        </authorList>
    </citation>
    <scope>IDENTIFICATION</scope>
</reference>
<keyword evidence="5" id="KW-1185">Reference proteome</keyword>
<proteinExistence type="predicted"/>
<reference evidence="4" key="1">
    <citation type="submission" date="2025-08" db="UniProtKB">
        <authorList>
            <consortium name="Ensembl"/>
        </authorList>
    </citation>
    <scope>IDENTIFICATION</scope>
</reference>
<dbReference type="PANTHER" id="PTHR19303:SF73">
    <property type="entry name" value="PROTEIN PDC2"/>
    <property type="match status" value="1"/>
</dbReference>
<keyword evidence="1" id="KW-0238">DNA-binding</keyword>
<dbReference type="SMART" id="SM00674">
    <property type="entry name" value="CENPB"/>
    <property type="match status" value="1"/>
</dbReference>
<protein>
    <recommendedName>
        <fullName evidence="3">HTH CENPB-type domain-containing protein</fullName>
    </recommendedName>
</protein>
<dbReference type="InterPro" id="IPR007889">
    <property type="entry name" value="HTH_Psq"/>
</dbReference>
<dbReference type="AlphaFoldDB" id="A0A8C4QK27"/>
<dbReference type="SUPFAM" id="SSF46689">
    <property type="entry name" value="Homeodomain-like"/>
    <property type="match status" value="2"/>
</dbReference>
<feature type="domain" description="HTH CENPB-type" evidence="3">
    <location>
        <begin position="62"/>
        <end position="135"/>
    </location>
</feature>
<dbReference type="Ensembl" id="ENSEBUT00000016680.1">
    <property type="protein sequence ID" value="ENSEBUP00000016104.1"/>
    <property type="gene ID" value="ENSEBUG00000010129.1"/>
</dbReference>
<evidence type="ECO:0000313" key="4">
    <source>
        <dbReference type="Ensembl" id="ENSEBUP00000016104.1"/>
    </source>
</evidence>
<dbReference type="Gene3D" id="1.10.10.60">
    <property type="entry name" value="Homeodomain-like"/>
    <property type="match status" value="2"/>
</dbReference>
<dbReference type="OMA" id="GRTHIDG"/>
<dbReference type="GeneTree" id="ENSGT00940000163615"/>
<dbReference type="InterPro" id="IPR050863">
    <property type="entry name" value="CenT-Element_Derived"/>
</dbReference>
<dbReference type="GO" id="GO:0003677">
    <property type="term" value="F:DNA binding"/>
    <property type="evidence" value="ECO:0007669"/>
    <property type="project" value="UniProtKB-KW"/>
</dbReference>
<dbReference type="Proteomes" id="UP000694388">
    <property type="component" value="Unplaced"/>
</dbReference>
<dbReference type="InterPro" id="IPR009057">
    <property type="entry name" value="Homeodomain-like_sf"/>
</dbReference>
<evidence type="ECO:0000256" key="2">
    <source>
        <dbReference type="ARBA" id="ARBA00023242"/>
    </source>
</evidence>
<name>A0A8C4QK27_EPTBU</name>
<sequence>MAQKTPNKELTLDEKVKIIQSDKIKSQHNLAVEYSVSKSQVQCILKRKAKIMTAYEENAPIRKKRFKVQENQKIDEMTWSWFSRVRALNCAVSGPMIKEPAMEFARSLEVPKVDFTASNGWLSQFKARHNINSAKIPGESASVPQGAVDNWTKRVPTIIARYDPKDIFNLDESAMFYHTMPDRTLCVKGTECKGGKQSKEHLTAAFLVNIVGEFQKTLIIGKSKRIPGLGKKSVIFLHFCHSQSSDKDWCALALSYHIEKSAWTFWNTQMYSYLKCIIKSGAS</sequence>
<dbReference type="InterPro" id="IPR006600">
    <property type="entry name" value="HTH_CenpB_DNA-bd_dom"/>
</dbReference>
<dbReference type="PROSITE" id="PS51253">
    <property type="entry name" value="HTH_CENPB"/>
    <property type="match status" value="1"/>
</dbReference>